<gene>
    <name evidence="1" type="ORF">J4734_15170</name>
</gene>
<evidence type="ECO:0000313" key="1">
    <source>
        <dbReference type="EMBL" id="MBO2029349.1"/>
    </source>
</evidence>
<sequence>MTQSALWRWNARPAQSWRPAWWYPRWREGQYCDGANNRFRHHPRDYIESMEAALKACSLR</sequence>
<accession>A0A939SSH8</accession>
<organism evidence="1 2">
    <name type="scientific">Klebsiella pneumoniae</name>
    <dbReference type="NCBI Taxonomy" id="573"/>
    <lineage>
        <taxon>Bacteria</taxon>
        <taxon>Pseudomonadati</taxon>
        <taxon>Pseudomonadota</taxon>
        <taxon>Gammaproteobacteria</taxon>
        <taxon>Enterobacterales</taxon>
        <taxon>Enterobacteriaceae</taxon>
        <taxon>Klebsiella/Raoultella group</taxon>
        <taxon>Klebsiella</taxon>
        <taxon>Klebsiella pneumoniae complex</taxon>
    </lineage>
</organism>
<protein>
    <submittedName>
        <fullName evidence="1">Uncharacterized protein</fullName>
    </submittedName>
</protein>
<reference evidence="1" key="1">
    <citation type="submission" date="2021-03" db="EMBL/GenBank/DDBJ databases">
        <title>Molecular epidemiology and mechanisms of colistin and carbapenem resistance in Enterobacteriaceae from clinical isolates, the environment and porcine samples in Pretoria, South Africa.</title>
        <authorList>
            <person name="Bogoshi D."/>
            <person name="Mbelle N.M."/>
            <person name="Naidoo V."/>
            <person name="Osei Sekyere J."/>
        </authorList>
    </citation>
    <scope>NUCLEOTIDE SEQUENCE</scope>
    <source>
        <strain evidence="1">C034</strain>
    </source>
</reference>
<dbReference type="AlphaFoldDB" id="A0A939SSH8"/>
<proteinExistence type="predicted"/>
<name>A0A939SSH8_KLEPN</name>
<dbReference type="Proteomes" id="UP000664620">
    <property type="component" value="Unassembled WGS sequence"/>
</dbReference>
<dbReference type="EMBL" id="JAGETO010000054">
    <property type="protein sequence ID" value="MBO2029349.1"/>
    <property type="molecule type" value="Genomic_DNA"/>
</dbReference>
<comment type="caution">
    <text evidence="1">The sequence shown here is derived from an EMBL/GenBank/DDBJ whole genome shotgun (WGS) entry which is preliminary data.</text>
</comment>
<evidence type="ECO:0000313" key="2">
    <source>
        <dbReference type="Proteomes" id="UP000664620"/>
    </source>
</evidence>